<feature type="region of interest" description="Disordered" evidence="1">
    <location>
        <begin position="31"/>
        <end position="80"/>
    </location>
</feature>
<evidence type="ECO:0000256" key="2">
    <source>
        <dbReference type="SAM" id="Phobius"/>
    </source>
</evidence>
<accession>A0ABP7N7L7</accession>
<evidence type="ECO:0000313" key="3">
    <source>
        <dbReference type="EMBL" id="GAA3936621.1"/>
    </source>
</evidence>
<keyword evidence="2" id="KW-1133">Transmembrane helix</keyword>
<evidence type="ECO:0000313" key="4">
    <source>
        <dbReference type="Proteomes" id="UP001501565"/>
    </source>
</evidence>
<feature type="compositionally biased region" description="Polar residues" evidence="1">
    <location>
        <begin position="44"/>
        <end position="71"/>
    </location>
</feature>
<dbReference type="EMBL" id="BAABBN010000012">
    <property type="protein sequence ID" value="GAA3936621.1"/>
    <property type="molecule type" value="Genomic_DNA"/>
</dbReference>
<name>A0ABP7N7L7_9GAMM</name>
<dbReference type="RefSeq" id="WP_344800027.1">
    <property type="nucleotide sequence ID" value="NZ_BAABBN010000012.1"/>
</dbReference>
<protein>
    <submittedName>
        <fullName evidence="3">Uncharacterized protein</fullName>
    </submittedName>
</protein>
<keyword evidence="2" id="KW-0472">Membrane</keyword>
<sequence length="234" mass="25188">MNKPLLVFFGFLISIVSIILLIQKEEGDAPSVDAQQAENRKTEQSLNPSSLPELSKAEPQSTVNRNTSSAPVSGPIPEPIAAVKDRPSSITLWSQIEDALDIEINGVAAKALTTSPEVVDSIHLGQKIEIPIPQLNKSLLTEIKSTHNQLNRVEIFKGPILNGLDKDNVIITRGKTSTYVVVSTSEGIFSAVIDNATGKTSMTDEADINKNSSNKDDSVTVTGIEMHPPNQPVN</sequence>
<feature type="transmembrane region" description="Helical" evidence="2">
    <location>
        <begin position="6"/>
        <end position="22"/>
    </location>
</feature>
<comment type="caution">
    <text evidence="3">The sequence shown here is derived from an EMBL/GenBank/DDBJ whole genome shotgun (WGS) entry which is preliminary data.</text>
</comment>
<reference evidence="4" key="1">
    <citation type="journal article" date="2019" name="Int. J. Syst. Evol. Microbiol.">
        <title>The Global Catalogue of Microorganisms (GCM) 10K type strain sequencing project: providing services to taxonomists for standard genome sequencing and annotation.</title>
        <authorList>
            <consortium name="The Broad Institute Genomics Platform"/>
            <consortium name="The Broad Institute Genome Sequencing Center for Infectious Disease"/>
            <person name="Wu L."/>
            <person name="Ma J."/>
        </authorList>
    </citation>
    <scope>NUCLEOTIDE SEQUENCE [LARGE SCALE GENOMIC DNA]</scope>
    <source>
        <strain evidence="4">JCM 17551</strain>
    </source>
</reference>
<feature type="region of interest" description="Disordered" evidence="1">
    <location>
        <begin position="204"/>
        <end position="234"/>
    </location>
</feature>
<keyword evidence="4" id="KW-1185">Reference proteome</keyword>
<proteinExistence type="predicted"/>
<organism evidence="3 4">
    <name type="scientific">Litoribacillus peritrichatus</name>
    <dbReference type="NCBI Taxonomy" id="718191"/>
    <lineage>
        <taxon>Bacteria</taxon>
        <taxon>Pseudomonadati</taxon>
        <taxon>Pseudomonadota</taxon>
        <taxon>Gammaproteobacteria</taxon>
        <taxon>Oceanospirillales</taxon>
        <taxon>Oceanospirillaceae</taxon>
        <taxon>Litoribacillus</taxon>
    </lineage>
</organism>
<keyword evidence="2" id="KW-0812">Transmembrane</keyword>
<gene>
    <name evidence="3" type="ORF">GCM10022277_36260</name>
</gene>
<evidence type="ECO:0000256" key="1">
    <source>
        <dbReference type="SAM" id="MobiDB-lite"/>
    </source>
</evidence>
<dbReference type="Proteomes" id="UP001501565">
    <property type="component" value="Unassembled WGS sequence"/>
</dbReference>